<name>A0A151T8L7_CAJCA</name>
<evidence type="ECO:0000313" key="2">
    <source>
        <dbReference type="EMBL" id="KYP63409.1"/>
    </source>
</evidence>
<keyword evidence="3" id="KW-1185">Reference proteome</keyword>
<dbReference type="Gene3D" id="3.30.420.10">
    <property type="entry name" value="Ribonuclease H-like superfamily/Ribonuclease H"/>
    <property type="match status" value="1"/>
</dbReference>
<dbReference type="InterPro" id="IPR036397">
    <property type="entry name" value="RNaseH_sf"/>
</dbReference>
<dbReference type="SUPFAM" id="SSF53098">
    <property type="entry name" value="Ribonuclease H-like"/>
    <property type="match status" value="1"/>
</dbReference>
<reference evidence="2 3" key="1">
    <citation type="journal article" date="2012" name="Nat. Biotechnol.">
        <title>Draft genome sequence of pigeonpea (Cajanus cajan), an orphan legume crop of resource-poor farmers.</title>
        <authorList>
            <person name="Varshney R.K."/>
            <person name="Chen W."/>
            <person name="Li Y."/>
            <person name="Bharti A.K."/>
            <person name="Saxena R.K."/>
            <person name="Schlueter J.A."/>
            <person name="Donoghue M.T."/>
            <person name="Azam S."/>
            <person name="Fan G."/>
            <person name="Whaley A.M."/>
            <person name="Farmer A.D."/>
            <person name="Sheridan J."/>
            <person name="Iwata A."/>
            <person name="Tuteja R."/>
            <person name="Penmetsa R.V."/>
            <person name="Wu W."/>
            <person name="Upadhyaya H.D."/>
            <person name="Yang S.P."/>
            <person name="Shah T."/>
            <person name="Saxena K.B."/>
            <person name="Michael T."/>
            <person name="McCombie W.R."/>
            <person name="Yang B."/>
            <person name="Zhang G."/>
            <person name="Yang H."/>
            <person name="Wang J."/>
            <person name="Spillane C."/>
            <person name="Cook D.R."/>
            <person name="May G.D."/>
            <person name="Xu X."/>
            <person name="Jackson S.A."/>
        </authorList>
    </citation>
    <scope>NUCLEOTIDE SEQUENCE [LARGE SCALE GENOMIC DNA]</scope>
    <source>
        <strain evidence="3">cv. Asha</strain>
    </source>
</reference>
<dbReference type="OMA" id="EMTHHED"/>
<dbReference type="InterPro" id="IPR050951">
    <property type="entry name" value="Retrovirus_Pol_polyprotein"/>
</dbReference>
<protein>
    <submittedName>
        <fullName evidence="2">Retrotransposable element Tf2</fullName>
    </submittedName>
</protein>
<dbReference type="PANTHER" id="PTHR37984">
    <property type="entry name" value="PROTEIN CBG26694"/>
    <property type="match status" value="1"/>
</dbReference>
<dbReference type="Pfam" id="PF24626">
    <property type="entry name" value="SH3_Tf2-1"/>
    <property type="match status" value="1"/>
</dbReference>
<dbReference type="PROSITE" id="PS50994">
    <property type="entry name" value="INTEGRASE"/>
    <property type="match status" value="1"/>
</dbReference>
<dbReference type="InterPro" id="IPR001584">
    <property type="entry name" value="Integrase_cat-core"/>
</dbReference>
<accession>A0A151T8L7</accession>
<dbReference type="InterPro" id="IPR016197">
    <property type="entry name" value="Chromo-like_dom_sf"/>
</dbReference>
<evidence type="ECO:0000259" key="1">
    <source>
        <dbReference type="PROSITE" id="PS50994"/>
    </source>
</evidence>
<evidence type="ECO:0000313" key="3">
    <source>
        <dbReference type="Proteomes" id="UP000075243"/>
    </source>
</evidence>
<organism evidence="2 3">
    <name type="scientific">Cajanus cajan</name>
    <name type="common">Pigeon pea</name>
    <name type="synonym">Cajanus indicus</name>
    <dbReference type="NCBI Taxonomy" id="3821"/>
    <lineage>
        <taxon>Eukaryota</taxon>
        <taxon>Viridiplantae</taxon>
        <taxon>Streptophyta</taxon>
        <taxon>Embryophyta</taxon>
        <taxon>Tracheophyta</taxon>
        <taxon>Spermatophyta</taxon>
        <taxon>Magnoliopsida</taxon>
        <taxon>eudicotyledons</taxon>
        <taxon>Gunneridae</taxon>
        <taxon>Pentapetalae</taxon>
        <taxon>rosids</taxon>
        <taxon>fabids</taxon>
        <taxon>Fabales</taxon>
        <taxon>Fabaceae</taxon>
        <taxon>Papilionoideae</taxon>
        <taxon>50 kb inversion clade</taxon>
        <taxon>NPAAA clade</taxon>
        <taxon>indigoferoid/millettioid clade</taxon>
        <taxon>Phaseoleae</taxon>
        <taxon>Cajanus</taxon>
    </lineage>
</organism>
<dbReference type="AlphaFoldDB" id="A0A151T8L7"/>
<dbReference type="InterPro" id="IPR012337">
    <property type="entry name" value="RNaseH-like_sf"/>
</dbReference>
<dbReference type="GO" id="GO:0015074">
    <property type="term" value="P:DNA integration"/>
    <property type="evidence" value="ECO:0007669"/>
    <property type="project" value="InterPro"/>
</dbReference>
<proteinExistence type="predicted"/>
<feature type="domain" description="Integrase catalytic" evidence="1">
    <location>
        <begin position="29"/>
        <end position="193"/>
    </location>
</feature>
<dbReference type="InterPro" id="IPR056924">
    <property type="entry name" value="SH3_Tf2-1"/>
</dbReference>
<dbReference type="SUPFAM" id="SSF54160">
    <property type="entry name" value="Chromo domain-like"/>
    <property type="match status" value="1"/>
</dbReference>
<dbReference type="Gramene" id="C.cajan_17465.t">
    <property type="protein sequence ID" value="C.cajan_17465.t.cds1"/>
    <property type="gene ID" value="C.cajan_17465"/>
</dbReference>
<sequence length="423" mass="47492">MAKDVKSFVAQCLVCQRTKYSTKCPGGLLQPLPIPTGVWEDISLDFVTGLPPSNGYTVLLVVVDRFSKGVHLGALRSDFTAYKVAELFVSIVCKHHGLPKSIVSDRDPIFISRFWSDLFKFSGTLLRMSSSYHPQTDGQTEVMNRTIEQYLRAFAHDKPTHWFKYLPWAEYHYNTSVHSGSGLSPFEVMYGKPPPSIPAYVEGTSSNIGCDSTLATREEILSLLKTNLAKAQARMKKIADSKRRDQTFAVGSWVYLKLQPYKQISVSGEKYHKLAQRFYGPFQVLERVGPVAYRVELPSSSKIHNVFHCSMLKPHEGPVSALIDQLPPSFVDNNPLVTPLAILAFKTVPVNGTPTKFALVQWHGLSPDDTSWENWLELKSFYDLEDKVVAEGDGIVTCEATVDNARPKRVTNRPSGWTDFIHY</sequence>
<dbReference type="EMBL" id="CM003609">
    <property type="protein sequence ID" value="KYP63409.1"/>
    <property type="molecule type" value="Genomic_DNA"/>
</dbReference>
<gene>
    <name evidence="2" type="ORF">KK1_017978</name>
</gene>
<dbReference type="Proteomes" id="UP000075243">
    <property type="component" value="Chromosome 7"/>
</dbReference>
<dbReference type="PANTHER" id="PTHR37984:SF5">
    <property type="entry name" value="PROTEIN NYNRIN-LIKE"/>
    <property type="match status" value="1"/>
</dbReference>
<dbReference type="GO" id="GO:0003676">
    <property type="term" value="F:nucleic acid binding"/>
    <property type="evidence" value="ECO:0007669"/>
    <property type="project" value="InterPro"/>
</dbReference>